<evidence type="ECO:0000256" key="5">
    <source>
        <dbReference type="ARBA" id="ARBA00022989"/>
    </source>
</evidence>
<dbReference type="InterPro" id="IPR028362">
    <property type="entry name" value="AlgI"/>
</dbReference>
<evidence type="ECO:0000256" key="1">
    <source>
        <dbReference type="ARBA" id="ARBA00004651"/>
    </source>
</evidence>
<sequence>MLFSSITFLYYFLPAVLVIYYLAPAKVKNLILFLASFVFYLWGEPKYSVLLLFSVAVGYMGGRCIEYQRQKKCVCAADPADRSGKYKGRHDRLVVGIFTAMTLGLLVFFKYMDFLADSVNRILGTHVPMVQIALPVGISFYTFQIISYYVDVYRGEVAAEHNFVDFVAYVTMFPQLIAGPIVRFQSVQAELKHREITWEKTGEGAARFVCGLCKKVLIADSLAPLVSAMQNISETAAKTEAVVTTGIRAEGAGIGTLGYWVLALAFMLQLYYDFSGYSDMAIGLGKILGFTFPENFRYPFISKSISEFWRRWHMTLGGWFRDYLYIPLGGNRVSVLRWCFNMFVVWLLSGLWHGAGWNFALWGLYFGVFLSAEKLIGKKWKERSFKIADISANNDSNGGNRKNMFLICARNSIEHGYVLLVVLFSFVIFRVESVREIKEQLLGLAGSYGNAMTPMAAYEIKSYLILLLIACAGATPFPAMCVQRLKNTNMWKKSGWLLQSCYILTGLVLATAFLLGSSVHPFLYFRF</sequence>
<evidence type="ECO:0000313" key="9">
    <source>
        <dbReference type="EMBL" id="CRL34051.1"/>
    </source>
</evidence>
<dbReference type="RefSeq" id="WP_055039219.1">
    <property type="nucleotide sequence ID" value="NZ_CVRS01000026.1"/>
</dbReference>
<evidence type="ECO:0000313" key="10">
    <source>
        <dbReference type="Proteomes" id="UP000049828"/>
    </source>
</evidence>
<dbReference type="OrthoDB" id="9805788at2"/>
<evidence type="ECO:0000256" key="7">
    <source>
        <dbReference type="PIRNR" id="PIRNR016636"/>
    </source>
</evidence>
<name>A0A0M6WEY2_9FIRM</name>
<feature type="transmembrane region" description="Helical" evidence="8">
    <location>
        <begin position="462"/>
        <end position="482"/>
    </location>
</feature>
<dbReference type="AlphaFoldDB" id="A0A0M6WEY2"/>
<evidence type="ECO:0000256" key="4">
    <source>
        <dbReference type="ARBA" id="ARBA00022692"/>
    </source>
</evidence>
<feature type="transmembrane region" description="Helical" evidence="8">
    <location>
        <begin position="502"/>
        <end position="525"/>
    </location>
</feature>
<dbReference type="EMBL" id="CVRS01000026">
    <property type="protein sequence ID" value="CRL34051.1"/>
    <property type="molecule type" value="Genomic_DNA"/>
</dbReference>
<keyword evidence="4 8" id="KW-0812">Transmembrane</keyword>
<keyword evidence="6 7" id="KW-0472">Membrane</keyword>
<dbReference type="GO" id="GO:0005886">
    <property type="term" value="C:plasma membrane"/>
    <property type="evidence" value="ECO:0007669"/>
    <property type="project" value="UniProtKB-SubCell"/>
</dbReference>
<evidence type="ECO:0000256" key="3">
    <source>
        <dbReference type="ARBA" id="ARBA00022475"/>
    </source>
</evidence>
<feature type="transmembrane region" description="Helical" evidence="8">
    <location>
        <begin position="6"/>
        <end position="22"/>
    </location>
</feature>
<feature type="transmembrane region" description="Helical" evidence="8">
    <location>
        <begin position="49"/>
        <end position="65"/>
    </location>
</feature>
<evidence type="ECO:0000256" key="6">
    <source>
        <dbReference type="ARBA" id="ARBA00023136"/>
    </source>
</evidence>
<feature type="transmembrane region" description="Helical" evidence="8">
    <location>
        <begin position="412"/>
        <end position="431"/>
    </location>
</feature>
<feature type="transmembrane region" description="Helical" evidence="8">
    <location>
        <begin position="359"/>
        <end position="376"/>
    </location>
</feature>
<dbReference type="Proteomes" id="UP000049828">
    <property type="component" value="Unassembled WGS sequence"/>
</dbReference>
<keyword evidence="10" id="KW-1185">Reference proteome</keyword>
<keyword evidence="3 7" id="KW-1003">Cell membrane</keyword>
<comment type="subcellular location">
    <subcellularLocation>
        <location evidence="1">Cell membrane</location>
        <topology evidence="1">Multi-pass membrane protein</topology>
    </subcellularLocation>
</comment>
<dbReference type="Pfam" id="PF03062">
    <property type="entry name" value="MBOAT"/>
    <property type="match status" value="1"/>
</dbReference>
<keyword evidence="5 8" id="KW-1133">Transmembrane helix</keyword>
<dbReference type="InterPro" id="IPR024194">
    <property type="entry name" value="Ac/AlaTfrase_AlgI/DltB"/>
</dbReference>
<feature type="transmembrane region" description="Helical" evidence="8">
    <location>
        <begin position="252"/>
        <end position="272"/>
    </location>
</feature>
<dbReference type="STRING" id="360807.ERS852392_02337"/>
<gene>
    <name evidence="9" type="ORF">RIL183_13951</name>
</gene>
<accession>A0A0M6WEY2</accession>
<keyword evidence="7" id="KW-0808">Transferase</keyword>
<keyword evidence="7" id="KW-0012">Acyltransferase</keyword>
<dbReference type="InterPro" id="IPR004299">
    <property type="entry name" value="MBOAT_fam"/>
</dbReference>
<comment type="similarity">
    <text evidence="2 7">Belongs to the membrane-bound acyltransferase family.</text>
</comment>
<protein>
    <submittedName>
        <fullName evidence="9">Predicted membrane protein involved in D-alanine export</fullName>
    </submittedName>
</protein>
<dbReference type="PIRSF" id="PIRSF016636">
    <property type="entry name" value="AlgI_DltB"/>
    <property type="match status" value="1"/>
</dbReference>
<dbReference type="InterPro" id="IPR051085">
    <property type="entry name" value="MB_O-acyltransferase"/>
</dbReference>
<dbReference type="PANTHER" id="PTHR13285">
    <property type="entry name" value="ACYLTRANSFERASE"/>
    <property type="match status" value="1"/>
</dbReference>
<evidence type="ECO:0000256" key="2">
    <source>
        <dbReference type="ARBA" id="ARBA00010323"/>
    </source>
</evidence>
<dbReference type="PIRSF" id="PIRSF500217">
    <property type="entry name" value="AlgI"/>
    <property type="match status" value="1"/>
</dbReference>
<organism evidence="9 10">
    <name type="scientific">Roseburia inulinivorans</name>
    <dbReference type="NCBI Taxonomy" id="360807"/>
    <lineage>
        <taxon>Bacteria</taxon>
        <taxon>Bacillati</taxon>
        <taxon>Bacillota</taxon>
        <taxon>Clostridia</taxon>
        <taxon>Lachnospirales</taxon>
        <taxon>Lachnospiraceae</taxon>
        <taxon>Roseburia</taxon>
    </lineage>
</organism>
<reference evidence="10" key="1">
    <citation type="submission" date="2015-05" db="EMBL/GenBank/DDBJ databases">
        <authorList>
            <consortium name="Pathogen Informatics"/>
        </authorList>
    </citation>
    <scope>NUCLEOTIDE SEQUENCE [LARGE SCALE GENOMIC DNA]</scope>
    <source>
        <strain evidence="10">L1-83</strain>
    </source>
</reference>
<evidence type="ECO:0000256" key="8">
    <source>
        <dbReference type="SAM" id="Phobius"/>
    </source>
</evidence>
<dbReference type="PANTHER" id="PTHR13285:SF18">
    <property type="entry name" value="PROTEIN-CYSTEINE N-PALMITOYLTRANSFERASE RASP"/>
    <property type="match status" value="1"/>
</dbReference>
<dbReference type="GO" id="GO:0042121">
    <property type="term" value="P:alginic acid biosynthetic process"/>
    <property type="evidence" value="ECO:0007669"/>
    <property type="project" value="InterPro"/>
</dbReference>
<dbReference type="GO" id="GO:0016746">
    <property type="term" value="F:acyltransferase activity"/>
    <property type="evidence" value="ECO:0007669"/>
    <property type="project" value="UniProtKB-KW"/>
</dbReference>
<proteinExistence type="inferred from homology"/>
<feature type="transmembrane region" description="Helical" evidence="8">
    <location>
        <begin position="93"/>
        <end position="112"/>
    </location>
</feature>
<feature type="transmembrane region" description="Helical" evidence="8">
    <location>
        <begin position="132"/>
        <end position="150"/>
    </location>
</feature>